<dbReference type="AlphaFoldDB" id="A0A0A9G7R8"/>
<proteinExistence type="predicted"/>
<evidence type="ECO:0000256" key="1">
    <source>
        <dbReference type="SAM" id="MobiDB-lite"/>
    </source>
</evidence>
<dbReference type="EMBL" id="GBRH01179315">
    <property type="protein sequence ID" value="JAE18581.1"/>
    <property type="molecule type" value="Transcribed_RNA"/>
</dbReference>
<name>A0A0A9G7R8_ARUDO</name>
<feature type="compositionally biased region" description="Polar residues" evidence="1">
    <location>
        <begin position="11"/>
        <end position="21"/>
    </location>
</feature>
<feature type="region of interest" description="Disordered" evidence="1">
    <location>
        <begin position="1"/>
        <end position="21"/>
    </location>
</feature>
<organism evidence="2">
    <name type="scientific">Arundo donax</name>
    <name type="common">Giant reed</name>
    <name type="synonym">Donax arundinaceus</name>
    <dbReference type="NCBI Taxonomy" id="35708"/>
    <lineage>
        <taxon>Eukaryota</taxon>
        <taxon>Viridiplantae</taxon>
        <taxon>Streptophyta</taxon>
        <taxon>Embryophyta</taxon>
        <taxon>Tracheophyta</taxon>
        <taxon>Spermatophyta</taxon>
        <taxon>Magnoliopsida</taxon>
        <taxon>Liliopsida</taxon>
        <taxon>Poales</taxon>
        <taxon>Poaceae</taxon>
        <taxon>PACMAD clade</taxon>
        <taxon>Arundinoideae</taxon>
        <taxon>Arundineae</taxon>
        <taxon>Arundo</taxon>
    </lineage>
</organism>
<accession>A0A0A9G7R8</accession>
<feature type="compositionally biased region" description="Basic and acidic residues" evidence="1">
    <location>
        <begin position="1"/>
        <end position="10"/>
    </location>
</feature>
<evidence type="ECO:0000313" key="2">
    <source>
        <dbReference type="EMBL" id="JAE18581.1"/>
    </source>
</evidence>
<reference evidence="2" key="1">
    <citation type="submission" date="2014-09" db="EMBL/GenBank/DDBJ databases">
        <authorList>
            <person name="Magalhaes I.L.F."/>
            <person name="Oliveira U."/>
            <person name="Santos F.R."/>
            <person name="Vidigal T.H.D.A."/>
            <person name="Brescovit A.D."/>
            <person name="Santos A.J."/>
        </authorList>
    </citation>
    <scope>NUCLEOTIDE SEQUENCE</scope>
    <source>
        <tissue evidence="2">Shoot tissue taken approximately 20 cm above the soil surface</tissue>
    </source>
</reference>
<reference evidence="2" key="2">
    <citation type="journal article" date="2015" name="Data Brief">
        <title>Shoot transcriptome of the giant reed, Arundo donax.</title>
        <authorList>
            <person name="Barrero R.A."/>
            <person name="Guerrero F.D."/>
            <person name="Moolhuijzen P."/>
            <person name="Goolsby J.A."/>
            <person name="Tidwell J."/>
            <person name="Bellgard S.E."/>
            <person name="Bellgard M.I."/>
        </authorList>
    </citation>
    <scope>NUCLEOTIDE SEQUENCE</scope>
    <source>
        <tissue evidence="2">Shoot tissue taken approximately 20 cm above the soil surface</tissue>
    </source>
</reference>
<protein>
    <submittedName>
        <fullName evidence="2">Uncharacterized protein</fullName>
    </submittedName>
</protein>
<sequence>MVHASCKEHNGTNFSPNTSQPMMEHANVTVQKLGIFFFLKKVPIVRSMLILEQT</sequence>